<evidence type="ECO:0000259" key="2">
    <source>
        <dbReference type="SMART" id="SM00672"/>
    </source>
</evidence>
<dbReference type="PANTHER" id="PTHR12203:SF119">
    <property type="entry name" value="GLYCOSYL TRANSFERASE CAP10 DOMAIN-CONTAINING PROTEIN"/>
    <property type="match status" value="1"/>
</dbReference>
<feature type="compositionally biased region" description="Low complexity" evidence="1">
    <location>
        <begin position="909"/>
        <end position="919"/>
    </location>
</feature>
<dbReference type="PANTHER" id="PTHR12203">
    <property type="entry name" value="KDEL LYS-ASP-GLU-LEU CONTAINING - RELATED"/>
    <property type="match status" value="1"/>
</dbReference>
<feature type="region of interest" description="Disordered" evidence="1">
    <location>
        <begin position="896"/>
        <end position="925"/>
    </location>
</feature>
<name>A0A5A8CD50_CAFRO</name>
<dbReference type="SMART" id="SM00672">
    <property type="entry name" value="CAP10"/>
    <property type="match status" value="1"/>
</dbReference>
<proteinExistence type="predicted"/>
<accession>A0A5A8CD50</accession>
<feature type="region of interest" description="Disordered" evidence="1">
    <location>
        <begin position="162"/>
        <end position="232"/>
    </location>
</feature>
<evidence type="ECO:0000256" key="1">
    <source>
        <dbReference type="SAM" id="MobiDB-lite"/>
    </source>
</evidence>
<feature type="region of interest" description="Disordered" evidence="1">
    <location>
        <begin position="852"/>
        <end position="873"/>
    </location>
</feature>
<dbReference type="Proteomes" id="UP000323011">
    <property type="component" value="Unassembled WGS sequence"/>
</dbReference>
<comment type="caution">
    <text evidence="3">The sequence shown here is derived from an EMBL/GenBank/DDBJ whole genome shotgun (WGS) entry which is preliminary data.</text>
</comment>
<feature type="compositionally biased region" description="Low complexity" evidence="1">
    <location>
        <begin position="24"/>
        <end position="54"/>
    </location>
</feature>
<reference evidence="3 4" key="1">
    <citation type="submission" date="2019-07" db="EMBL/GenBank/DDBJ databases">
        <title>Genomes of Cafeteria roenbergensis.</title>
        <authorList>
            <person name="Fischer M.G."/>
            <person name="Hackl T."/>
            <person name="Roman M."/>
        </authorList>
    </citation>
    <scope>NUCLEOTIDE SEQUENCE [LARGE SCALE GENOMIC DNA]</scope>
    <source>
        <strain evidence="3 4">BVI</strain>
    </source>
</reference>
<evidence type="ECO:0000313" key="4">
    <source>
        <dbReference type="Proteomes" id="UP000323011"/>
    </source>
</evidence>
<evidence type="ECO:0000313" key="3">
    <source>
        <dbReference type="EMBL" id="KAA0149721.1"/>
    </source>
</evidence>
<gene>
    <name evidence="3" type="ORF">FNF29_05732</name>
</gene>
<dbReference type="InterPro" id="IPR051091">
    <property type="entry name" value="O-Glucosyltr/Glycosyltrsf_90"/>
</dbReference>
<dbReference type="InterPro" id="IPR006598">
    <property type="entry name" value="CAP10"/>
</dbReference>
<dbReference type="EMBL" id="VLTN01000040">
    <property type="protein sequence ID" value="KAA0149721.1"/>
    <property type="molecule type" value="Genomic_DNA"/>
</dbReference>
<feature type="region of interest" description="Disordered" evidence="1">
    <location>
        <begin position="782"/>
        <end position="807"/>
    </location>
</feature>
<organism evidence="3 4">
    <name type="scientific">Cafeteria roenbergensis</name>
    <name type="common">Marine flagellate</name>
    <dbReference type="NCBI Taxonomy" id="33653"/>
    <lineage>
        <taxon>Eukaryota</taxon>
        <taxon>Sar</taxon>
        <taxon>Stramenopiles</taxon>
        <taxon>Bigyra</taxon>
        <taxon>Opalozoa</taxon>
        <taxon>Bicosoecida</taxon>
        <taxon>Cafeteriaceae</taxon>
        <taxon>Cafeteria</taxon>
    </lineage>
</organism>
<dbReference type="Pfam" id="PF05686">
    <property type="entry name" value="Glyco_transf_90"/>
    <property type="match status" value="1"/>
</dbReference>
<sequence length="996" mass="105792">MDPQAPEPASSPKIAPPGPPQPPAVGTAAPAATPSIMVPALGQQAAAGAQQQPGGPAPSPTASTRIAVPSVTPLVDIPVAPGVRISLSNGKPTLVFDTEESFLAFVAAQQAQQQAAAAAAASGQAPAASAGAADASGTASAVAAAAAATAAAAAAGTAAAASVPGQAGTPGAASESAPAAAAAAADSAAEGAGGPAAPKEADPDEEKPPPPATRIRLKLTKREGPHPDEGKLRGIYAASDEEDEEFRQVQTFETKTACGEWYSLQRRRTNPKYKHCDQIYTTVCDWEQACDLILKPLGRLRRTSPARPPAPLPASSRFAGSKAMLVGLRSRLRLPVHEAPTDESTVNTLRYLFFHMRCGIFVALRRGRVAMFVPFVNKDYTNNWGETLELEGNLTVDEYYRAKRQRTRLRERPIQDRRRWWANGNIMCNVESRNFWGDSYLTQLRHMLERTCDERTVSDCEFFINKRDFPHLKKDQSEPYDFLFSRDGVPLDREAWASLAPICSFFLSHEFADLPLVTTDDWETATGVVFPPVGTDLRSLRNRKRHEVAWAERRATAIFRGNSTGPGTTPATNQRLAVALLSAKWSRDPRYNEKNPVDGVPFLDGGVVGWNLRDRKLQGGAMTYIKPDSLPIGLVDRVPMYKQAEYKYQLYVDGHCAAMRYASMMPLGSVILLVASVTKADHMWYFPLLKPHDRSKGDDVGDADHIVVAADLSDLAEVITWCKQHDAACEQITLNSKRLYHRLISREGQLDYMQLMIREIALKFMPHAAIAAEMGAPGARQALEAAQRAEEEAAASRGATSTSSSSSSSSAAAAAAAAGQAASVSGTSTGSSGTSIKSGAVEQEAGAEMLEACGGSGSADPVGDGAGGWGEPLQDWFGADNTAYVSARVAAAAIPRPRLEDRLPKHQASSQSSSSSSSSGAAPAKRTVVVAADTVSVSARDVARKKREQAEELRRRLLKRGAGSLGKGLAAAAKAAIAAAKARQGTAPGKRPRDAP</sequence>
<feature type="compositionally biased region" description="Low complexity" evidence="1">
    <location>
        <begin position="976"/>
        <end position="985"/>
    </location>
</feature>
<protein>
    <recommendedName>
        <fullName evidence="2">Glycosyl transferase CAP10 domain-containing protein</fullName>
    </recommendedName>
</protein>
<feature type="domain" description="Glycosyl transferase CAP10" evidence="2">
    <location>
        <begin position="456"/>
        <end position="765"/>
    </location>
</feature>
<feature type="compositionally biased region" description="Pro residues" evidence="1">
    <location>
        <begin position="14"/>
        <end position="23"/>
    </location>
</feature>
<feature type="region of interest" description="Disordered" evidence="1">
    <location>
        <begin position="1"/>
        <end position="65"/>
    </location>
</feature>
<feature type="compositionally biased region" description="Low complexity" evidence="1">
    <location>
        <begin position="795"/>
        <end position="807"/>
    </location>
</feature>
<feature type="compositionally biased region" description="Low complexity" evidence="1">
    <location>
        <begin position="162"/>
        <end position="198"/>
    </location>
</feature>
<feature type="compositionally biased region" description="Basic and acidic residues" evidence="1">
    <location>
        <begin position="220"/>
        <end position="232"/>
    </location>
</feature>
<keyword evidence="4" id="KW-1185">Reference proteome</keyword>
<feature type="region of interest" description="Disordered" evidence="1">
    <location>
        <begin position="976"/>
        <end position="996"/>
    </location>
</feature>
<dbReference type="AlphaFoldDB" id="A0A5A8CD50"/>